<evidence type="ECO:0000256" key="5">
    <source>
        <dbReference type="ARBA" id="ARBA00022723"/>
    </source>
</evidence>
<evidence type="ECO:0000256" key="7">
    <source>
        <dbReference type="ARBA" id="ARBA00022842"/>
    </source>
</evidence>
<organism evidence="11 12">
    <name type="scientific">Jannaschia pagri</name>
    <dbReference type="NCBI Taxonomy" id="2829797"/>
    <lineage>
        <taxon>Bacteria</taxon>
        <taxon>Pseudomonadati</taxon>
        <taxon>Pseudomonadota</taxon>
        <taxon>Alphaproteobacteria</taxon>
        <taxon>Rhodobacterales</taxon>
        <taxon>Roseobacteraceae</taxon>
        <taxon>Jannaschia</taxon>
    </lineage>
</organism>
<dbReference type="InterPro" id="IPR000086">
    <property type="entry name" value="NUDIX_hydrolase_dom"/>
</dbReference>
<dbReference type="NCBIfam" id="NF001299">
    <property type="entry name" value="PRK00241.1"/>
    <property type="match status" value="1"/>
</dbReference>
<evidence type="ECO:0000256" key="3">
    <source>
        <dbReference type="ARBA" id="ARBA00009595"/>
    </source>
</evidence>
<evidence type="ECO:0000256" key="1">
    <source>
        <dbReference type="ARBA" id="ARBA00001946"/>
    </source>
</evidence>
<dbReference type="PANTHER" id="PTHR42904:SF6">
    <property type="entry name" value="NAD-CAPPED RNA HYDROLASE NUDT12"/>
    <property type="match status" value="1"/>
</dbReference>
<name>A0ABQ4NI79_9RHOB</name>
<dbReference type="InterPro" id="IPR015797">
    <property type="entry name" value="NUDIX_hydrolase-like_dom_sf"/>
</dbReference>
<dbReference type="InterPro" id="IPR015376">
    <property type="entry name" value="Znr_NADH_PPase"/>
</dbReference>
<dbReference type="CDD" id="cd03429">
    <property type="entry name" value="NUDIX_NADH_pyrophosphatase_Nudt13"/>
    <property type="match status" value="1"/>
</dbReference>
<comment type="cofactor">
    <cofactor evidence="1">
        <name>Mg(2+)</name>
        <dbReference type="ChEBI" id="CHEBI:18420"/>
    </cofactor>
</comment>
<evidence type="ECO:0000256" key="2">
    <source>
        <dbReference type="ARBA" id="ARBA00001947"/>
    </source>
</evidence>
<keyword evidence="7" id="KW-0460">Magnesium</keyword>
<dbReference type="SUPFAM" id="SSF55811">
    <property type="entry name" value="Nudix"/>
    <property type="match status" value="1"/>
</dbReference>
<dbReference type="EC" id="3.6.1.22" evidence="4"/>
<dbReference type="Pfam" id="PF09297">
    <property type="entry name" value="Zn_ribbon_NUD"/>
    <property type="match status" value="1"/>
</dbReference>
<keyword evidence="5" id="KW-0479">Metal-binding</keyword>
<dbReference type="InterPro" id="IPR050241">
    <property type="entry name" value="NAD-cap_RNA_hydrolase_NudC"/>
</dbReference>
<dbReference type="InterPro" id="IPR020084">
    <property type="entry name" value="NUDIX_hydrolase_CS"/>
</dbReference>
<evidence type="ECO:0000313" key="11">
    <source>
        <dbReference type="EMBL" id="GIT94131.1"/>
    </source>
</evidence>
<evidence type="ECO:0000256" key="8">
    <source>
        <dbReference type="ARBA" id="ARBA00023027"/>
    </source>
</evidence>
<feature type="domain" description="Nudix hydrolase" evidence="10">
    <location>
        <begin position="174"/>
        <end position="305"/>
    </location>
</feature>
<dbReference type="Pfam" id="PF00293">
    <property type="entry name" value="NUDIX"/>
    <property type="match status" value="1"/>
</dbReference>
<dbReference type="EMBL" id="BPFH01000001">
    <property type="protein sequence ID" value="GIT94131.1"/>
    <property type="molecule type" value="Genomic_DNA"/>
</dbReference>
<comment type="cofactor">
    <cofactor evidence="2">
        <name>Zn(2+)</name>
        <dbReference type="ChEBI" id="CHEBI:29105"/>
    </cofactor>
</comment>
<keyword evidence="8" id="KW-0520">NAD</keyword>
<evidence type="ECO:0000256" key="4">
    <source>
        <dbReference type="ARBA" id="ARBA00012381"/>
    </source>
</evidence>
<dbReference type="Pfam" id="PF09296">
    <property type="entry name" value="NUDIX-like"/>
    <property type="match status" value="1"/>
</dbReference>
<accession>A0ABQ4NI79</accession>
<reference evidence="11 12" key="1">
    <citation type="submission" date="2021-05" db="EMBL/GenBank/DDBJ databases">
        <title>Bacteria Genome sequencing.</title>
        <authorList>
            <person name="Takabe Y."/>
            <person name="Nakajima Y."/>
            <person name="Suzuki S."/>
            <person name="Shiozaki T."/>
        </authorList>
    </citation>
    <scope>NUCLEOTIDE SEQUENCE [LARGE SCALE GENOMIC DNA]</scope>
    <source>
        <strain evidence="11 12">AI_62</strain>
    </source>
</reference>
<evidence type="ECO:0000259" key="10">
    <source>
        <dbReference type="PROSITE" id="PS51462"/>
    </source>
</evidence>
<dbReference type="PROSITE" id="PS00893">
    <property type="entry name" value="NUDIX_BOX"/>
    <property type="match status" value="1"/>
</dbReference>
<dbReference type="PANTHER" id="PTHR42904">
    <property type="entry name" value="NUDIX HYDROLASE, NUDC SUBFAMILY"/>
    <property type="match status" value="1"/>
</dbReference>
<evidence type="ECO:0000313" key="12">
    <source>
        <dbReference type="Proteomes" id="UP000786693"/>
    </source>
</evidence>
<dbReference type="InterPro" id="IPR015375">
    <property type="entry name" value="NADH_PPase-like_N"/>
</dbReference>
<comment type="similarity">
    <text evidence="3">Belongs to the Nudix hydrolase family. NudC subfamily.</text>
</comment>
<comment type="catalytic activity">
    <reaction evidence="9">
        <text>a 5'-end NAD(+)-phospho-ribonucleoside in mRNA + H2O = a 5'-end phospho-adenosine-phospho-ribonucleoside in mRNA + beta-nicotinamide D-ribonucleotide + 2 H(+)</text>
        <dbReference type="Rhea" id="RHEA:60876"/>
        <dbReference type="Rhea" id="RHEA-COMP:15698"/>
        <dbReference type="Rhea" id="RHEA-COMP:15719"/>
        <dbReference type="ChEBI" id="CHEBI:14649"/>
        <dbReference type="ChEBI" id="CHEBI:15377"/>
        <dbReference type="ChEBI" id="CHEBI:15378"/>
        <dbReference type="ChEBI" id="CHEBI:144029"/>
        <dbReference type="ChEBI" id="CHEBI:144051"/>
    </reaction>
    <physiologicalReaction direction="left-to-right" evidence="9">
        <dbReference type="Rhea" id="RHEA:60877"/>
    </physiologicalReaction>
</comment>
<evidence type="ECO:0000256" key="6">
    <source>
        <dbReference type="ARBA" id="ARBA00022801"/>
    </source>
</evidence>
<gene>
    <name evidence="11" type="ORF">JANAI62_07540</name>
</gene>
<evidence type="ECO:0000256" key="9">
    <source>
        <dbReference type="ARBA" id="ARBA00023679"/>
    </source>
</evidence>
<keyword evidence="6" id="KW-0378">Hydrolase</keyword>
<dbReference type="Gene3D" id="3.90.79.10">
    <property type="entry name" value="Nucleoside Triphosphate Pyrophosphohydrolase"/>
    <property type="match status" value="1"/>
</dbReference>
<dbReference type="RefSeq" id="WP_220747625.1">
    <property type="nucleotide sequence ID" value="NZ_BPFH01000001.1"/>
</dbReference>
<proteinExistence type="inferred from homology"/>
<sequence>MRQAETVTFGGGGLNRAEDLRRHPDQLAALPVRTLLLWRGKPLLDRSRGALQLLDGSAFDAFDPPVFVGEVEGAAIWARDVSALEVEGADDTLGAFLDPSEQSHPDLPPGSAFVELRATMTQMSALDAEIAATAKGALEWHRTHRFCSNCGAETTPGKAGWMRACGSCGRSHFPRTDPVVIMLITRGDRVLLGRSHGWPEGFFSCLAGFMEPGETMEGAVRREVWEETGVRVGPVRYLASQPWPFPGSLMLGAHGEAITEEITVDEEEIAEAIWLDRSEVLSVFAGTHPTVTPARKGAIARFLLEAWLADRLT</sequence>
<comment type="caution">
    <text evidence="11">The sequence shown here is derived from an EMBL/GenBank/DDBJ whole genome shotgun (WGS) entry which is preliminary data.</text>
</comment>
<protein>
    <recommendedName>
        <fullName evidence="4">NAD(+) diphosphatase</fullName>
        <ecNumber evidence="4">3.6.1.22</ecNumber>
    </recommendedName>
</protein>
<dbReference type="InterPro" id="IPR049734">
    <property type="entry name" value="NudC-like_C"/>
</dbReference>
<dbReference type="PROSITE" id="PS51462">
    <property type="entry name" value="NUDIX"/>
    <property type="match status" value="1"/>
</dbReference>
<keyword evidence="12" id="KW-1185">Reference proteome</keyword>
<dbReference type="Gene3D" id="3.90.79.20">
    <property type="match status" value="1"/>
</dbReference>
<dbReference type="Proteomes" id="UP000786693">
    <property type="component" value="Unassembled WGS sequence"/>
</dbReference>